<reference evidence="4 5" key="1">
    <citation type="submission" date="2018-02" db="EMBL/GenBank/DDBJ databases">
        <title>Mycoplasma marinum and Mycoplasma todarodis sp. nov., moderately halophilic and psychrotolerant mycoplasmas isolated from cephalopods.</title>
        <authorList>
            <person name="Viver T."/>
        </authorList>
    </citation>
    <scope>NUCLEOTIDE SEQUENCE [LARGE SCALE GENOMIC DNA]</scope>
    <source>
        <strain evidence="4 5">5H</strain>
    </source>
</reference>
<feature type="domain" description="Aminotransferase class V" evidence="3">
    <location>
        <begin position="20"/>
        <end position="388"/>
    </location>
</feature>
<dbReference type="InterPro" id="IPR015424">
    <property type="entry name" value="PyrdxlP-dep_Trfase"/>
</dbReference>
<gene>
    <name evidence="4" type="ORF">C4B25_04610</name>
</gene>
<dbReference type="PANTHER" id="PTHR43586">
    <property type="entry name" value="CYSTEINE DESULFURASE"/>
    <property type="match status" value="1"/>
</dbReference>
<dbReference type="Gene3D" id="3.40.640.10">
    <property type="entry name" value="Type I PLP-dependent aspartate aminotransferase-like (Major domain)"/>
    <property type="match status" value="1"/>
</dbReference>
<dbReference type="InterPro" id="IPR000192">
    <property type="entry name" value="Aminotrans_V_dom"/>
</dbReference>
<dbReference type="RefSeq" id="WP_131613959.1">
    <property type="nucleotide sequence ID" value="NZ_PSZP01000061.1"/>
</dbReference>
<dbReference type="OrthoDB" id="9804366at2"/>
<protein>
    <recommendedName>
        <fullName evidence="3">Aminotransferase class V domain-containing protein</fullName>
    </recommendedName>
</protein>
<keyword evidence="2" id="KW-0663">Pyridoxal phosphate</keyword>
<evidence type="ECO:0000259" key="3">
    <source>
        <dbReference type="Pfam" id="PF00266"/>
    </source>
</evidence>
<evidence type="ECO:0000313" key="5">
    <source>
        <dbReference type="Proteomes" id="UP000291072"/>
    </source>
</evidence>
<dbReference type="EMBL" id="PSZP01000061">
    <property type="protein sequence ID" value="TCG10339.1"/>
    <property type="molecule type" value="Genomic_DNA"/>
</dbReference>
<keyword evidence="5" id="KW-1185">Reference proteome</keyword>
<accession>A0A4R0XRY4</accession>
<evidence type="ECO:0000313" key="4">
    <source>
        <dbReference type="EMBL" id="TCG10339.1"/>
    </source>
</evidence>
<dbReference type="Proteomes" id="UP000291072">
    <property type="component" value="Unassembled WGS sequence"/>
</dbReference>
<dbReference type="SUPFAM" id="SSF53383">
    <property type="entry name" value="PLP-dependent transferases"/>
    <property type="match status" value="1"/>
</dbReference>
<comment type="cofactor">
    <cofactor evidence="1">
        <name>pyridoxal 5'-phosphate</name>
        <dbReference type="ChEBI" id="CHEBI:597326"/>
    </cofactor>
</comment>
<dbReference type="InterPro" id="IPR015421">
    <property type="entry name" value="PyrdxlP-dep_Trfase_major"/>
</dbReference>
<dbReference type="PANTHER" id="PTHR43586:SF8">
    <property type="entry name" value="CYSTEINE DESULFURASE 1, CHLOROPLASTIC"/>
    <property type="match status" value="1"/>
</dbReference>
<comment type="caution">
    <text evidence="4">The sequence shown here is derived from an EMBL/GenBank/DDBJ whole genome shotgun (WGS) entry which is preliminary data.</text>
</comment>
<dbReference type="Pfam" id="PF00266">
    <property type="entry name" value="Aminotran_5"/>
    <property type="match status" value="1"/>
</dbReference>
<sequence length="397" mass="45186">MKNIIRNSFPFYKGKNKEFIYFDNSSSTLKLKSVLDAISEYNTLYPTNPHSTDHELAKITKSLEDESREAIANFLNCSADEVVFTYNTTNGLDIAAKFMETIINEGDTILISPYAHGSNLLPWLELAKNKNANLKIIKTNEAGLITKQTIMDSVDENTKIISIEHVSNSLTFQTEIEEASHELKELGIYIVVDSAQSISHIKTDAKKLHADFIAFSGYKMFSTTGLGVLYINKQHINTFKPLLSGGFQFKEIDINTKEVTYKENFLRHEPSTPNIEGIIALKHSIDFLEKIGFDYIYNHEHNLVMHALKELETIKQIKVFSTKDSHANIIFKPIDISIDDFADYLAKNKVCVRLGNFGAPLLKDILNESKLIRASFSVYNTTEEIDQFIKIIKRYFK</sequence>
<dbReference type="InterPro" id="IPR015422">
    <property type="entry name" value="PyrdxlP-dep_Trfase_small"/>
</dbReference>
<dbReference type="AlphaFoldDB" id="A0A4R0XRY4"/>
<organism evidence="4 5">
    <name type="scientific">Mycoplasma todarodis</name>
    <dbReference type="NCBI Taxonomy" id="1937191"/>
    <lineage>
        <taxon>Bacteria</taxon>
        <taxon>Bacillati</taxon>
        <taxon>Mycoplasmatota</taxon>
        <taxon>Mollicutes</taxon>
        <taxon>Mycoplasmataceae</taxon>
        <taxon>Mycoplasma</taxon>
    </lineage>
</organism>
<evidence type="ECO:0000256" key="2">
    <source>
        <dbReference type="ARBA" id="ARBA00022898"/>
    </source>
</evidence>
<dbReference type="Gene3D" id="3.90.1150.10">
    <property type="entry name" value="Aspartate Aminotransferase, domain 1"/>
    <property type="match status" value="1"/>
</dbReference>
<evidence type="ECO:0000256" key="1">
    <source>
        <dbReference type="ARBA" id="ARBA00001933"/>
    </source>
</evidence>
<proteinExistence type="predicted"/>
<name>A0A4R0XRY4_9MOLU</name>